<reference evidence="1 2" key="1">
    <citation type="submission" date="2024-04" db="EMBL/GenBank/DDBJ databases">
        <title>Phyllosticta paracitricarpa is synonymous to the EU quarantine fungus P. citricarpa based on phylogenomic analyses.</title>
        <authorList>
            <consortium name="Lawrence Berkeley National Laboratory"/>
            <person name="Van Ingen-Buijs V.A."/>
            <person name="Van Westerhoven A.C."/>
            <person name="Haridas S."/>
            <person name="Skiadas P."/>
            <person name="Martin F."/>
            <person name="Groenewald J.Z."/>
            <person name="Crous P.W."/>
            <person name="Seidl M.F."/>
        </authorList>
    </citation>
    <scope>NUCLEOTIDE SEQUENCE [LARGE SCALE GENOMIC DNA]</scope>
    <source>
        <strain evidence="1 2">CBS 123374</strain>
    </source>
</reference>
<evidence type="ECO:0000313" key="1">
    <source>
        <dbReference type="EMBL" id="KAK8224675.1"/>
    </source>
</evidence>
<proteinExistence type="predicted"/>
<gene>
    <name evidence="1" type="ORF">HDK90DRAFT_497754</name>
</gene>
<protein>
    <submittedName>
        <fullName evidence="1">Uncharacterized protein</fullName>
    </submittedName>
</protein>
<keyword evidence="2" id="KW-1185">Reference proteome</keyword>
<dbReference type="EMBL" id="JBBWRZ010000012">
    <property type="protein sequence ID" value="KAK8224675.1"/>
    <property type="molecule type" value="Genomic_DNA"/>
</dbReference>
<comment type="caution">
    <text evidence="1">The sequence shown here is derived from an EMBL/GenBank/DDBJ whole genome shotgun (WGS) entry which is preliminary data.</text>
</comment>
<evidence type="ECO:0000313" key="2">
    <source>
        <dbReference type="Proteomes" id="UP001492380"/>
    </source>
</evidence>
<sequence>MSRPIHRSSSTLANIAVSTTSISPSACTTYSSTHPRHTSTQIWTEALHFYKARNRPHSLMAWLTKNRHPSRHPAFQTFACQVLSRPWHFELYFILVQQPRSNQFMEETLTTAKLDTEEGVDEIIEAPKILRPSIEQATIARNSWKRSVNLLVHCKPNTIRDTIRARLGPLLRFFRARRAVRQTVTCGRL</sequence>
<dbReference type="Proteomes" id="UP001492380">
    <property type="component" value="Unassembled WGS sequence"/>
</dbReference>
<name>A0ABR1YBV4_9PEZI</name>
<organism evidence="1 2">
    <name type="scientific">Phyllosticta capitalensis</name>
    <dbReference type="NCBI Taxonomy" id="121624"/>
    <lineage>
        <taxon>Eukaryota</taxon>
        <taxon>Fungi</taxon>
        <taxon>Dikarya</taxon>
        <taxon>Ascomycota</taxon>
        <taxon>Pezizomycotina</taxon>
        <taxon>Dothideomycetes</taxon>
        <taxon>Dothideomycetes incertae sedis</taxon>
        <taxon>Botryosphaeriales</taxon>
        <taxon>Phyllostictaceae</taxon>
        <taxon>Phyllosticta</taxon>
    </lineage>
</organism>
<accession>A0ABR1YBV4</accession>